<dbReference type="EMBL" id="KY774314">
    <property type="protein sequence ID" value="ART31474.1"/>
    <property type="molecule type" value="Genomic_DNA"/>
</dbReference>
<gene>
    <name evidence="1" type="ORF">AEK19_MT1267</name>
</gene>
<accession>A0A1Y0B258</accession>
<name>A0A1Y0B258_9LAMI</name>
<dbReference type="AlphaFoldDB" id="A0A1Y0B258"/>
<organism evidence="1">
    <name type="scientific">Utricularia reniformis</name>
    <dbReference type="NCBI Taxonomy" id="192314"/>
    <lineage>
        <taxon>Eukaryota</taxon>
        <taxon>Viridiplantae</taxon>
        <taxon>Streptophyta</taxon>
        <taxon>Embryophyta</taxon>
        <taxon>Tracheophyta</taxon>
        <taxon>Spermatophyta</taxon>
        <taxon>Magnoliopsida</taxon>
        <taxon>eudicotyledons</taxon>
        <taxon>Gunneridae</taxon>
        <taxon>Pentapetalae</taxon>
        <taxon>asterids</taxon>
        <taxon>lamiids</taxon>
        <taxon>Lamiales</taxon>
        <taxon>Lentibulariaceae</taxon>
        <taxon>Utricularia</taxon>
    </lineage>
</organism>
<evidence type="ECO:0000313" key="1">
    <source>
        <dbReference type="EMBL" id="ART31474.1"/>
    </source>
</evidence>
<proteinExistence type="predicted"/>
<reference evidence="1" key="1">
    <citation type="submission" date="2017-03" db="EMBL/GenBank/DDBJ databases">
        <title>The mitochondrial genome of the carnivorous plant Utricularia reniformis (Lentibulariaceae): structure, comparative analysis and evolutionary landmarks.</title>
        <authorList>
            <person name="Silva S.R."/>
            <person name="Alvarenga D.O."/>
            <person name="Michael T.P."/>
            <person name="Miranda V.F.O."/>
            <person name="Varani A.M."/>
        </authorList>
    </citation>
    <scope>NUCLEOTIDE SEQUENCE</scope>
</reference>
<protein>
    <submittedName>
        <fullName evidence="1">Uncharacterized protein</fullName>
    </submittedName>
</protein>
<keyword evidence="1" id="KW-0496">Mitochondrion</keyword>
<geneLocation type="mitochondrion" evidence="1"/>
<sequence>MTLLSFLWNEFTSVLINSQRRNGCSDHTKVFRRIGAGRGLTICSFALSRLLTSLQNSVHMFKGR</sequence>